<dbReference type="Pfam" id="PF13614">
    <property type="entry name" value="AAA_31"/>
    <property type="match status" value="1"/>
</dbReference>
<feature type="domain" description="AAA" evidence="1">
    <location>
        <begin position="4"/>
        <end position="175"/>
    </location>
</feature>
<accession>A0A3B0YLL7</accession>
<protein>
    <submittedName>
        <fullName evidence="2">ParA-like protein</fullName>
    </submittedName>
</protein>
<dbReference type="PANTHER" id="PTHR13696">
    <property type="entry name" value="P-LOOP CONTAINING NUCLEOSIDE TRIPHOSPHATE HYDROLASE"/>
    <property type="match status" value="1"/>
</dbReference>
<dbReference type="InterPro" id="IPR027417">
    <property type="entry name" value="P-loop_NTPase"/>
</dbReference>
<dbReference type="CDD" id="cd02042">
    <property type="entry name" value="ParAB_family"/>
    <property type="match status" value="1"/>
</dbReference>
<proteinExistence type="predicted"/>
<dbReference type="InterPro" id="IPR025669">
    <property type="entry name" value="AAA_dom"/>
</dbReference>
<dbReference type="AlphaFoldDB" id="A0A3B0YLL7"/>
<reference evidence="2" key="1">
    <citation type="submission" date="2018-06" db="EMBL/GenBank/DDBJ databases">
        <authorList>
            <person name="Zhirakovskaya E."/>
        </authorList>
    </citation>
    <scope>NUCLEOTIDE SEQUENCE</scope>
</reference>
<dbReference type="SUPFAM" id="SSF52540">
    <property type="entry name" value="P-loop containing nucleoside triphosphate hydrolases"/>
    <property type="match status" value="1"/>
</dbReference>
<name>A0A3B0YLL7_9ZZZZ</name>
<dbReference type="PANTHER" id="PTHR13696:SF69">
    <property type="entry name" value="PLASMID PARTITIONING PROTEIN-RELATED"/>
    <property type="match status" value="1"/>
</dbReference>
<dbReference type="InterPro" id="IPR050678">
    <property type="entry name" value="DNA_Partitioning_ATPase"/>
</dbReference>
<dbReference type="PIRSF" id="PIRSF009320">
    <property type="entry name" value="Nuc_binding_HP_1000"/>
    <property type="match status" value="1"/>
</dbReference>
<gene>
    <name evidence="2" type="ORF">MNBD_GAMMA15-1042</name>
</gene>
<evidence type="ECO:0000259" key="1">
    <source>
        <dbReference type="Pfam" id="PF13614"/>
    </source>
</evidence>
<dbReference type="EMBL" id="UOFN01000073">
    <property type="protein sequence ID" value="VAW77033.1"/>
    <property type="molecule type" value="Genomic_DNA"/>
</dbReference>
<evidence type="ECO:0000313" key="2">
    <source>
        <dbReference type="EMBL" id="VAW77033.1"/>
    </source>
</evidence>
<organism evidence="2">
    <name type="scientific">hydrothermal vent metagenome</name>
    <dbReference type="NCBI Taxonomy" id="652676"/>
    <lineage>
        <taxon>unclassified sequences</taxon>
        <taxon>metagenomes</taxon>
        <taxon>ecological metagenomes</taxon>
    </lineage>
</organism>
<sequence length="265" mass="28853">MIIWTVSNQKGGVGKTTTAVTVGGLLAQQGKRVLLMDLDPQGSLTSYFRLDPDGITYSVYTLFDAKAGAKPIDALDKLLYPTGVNGMTLMPASTAMATLDRQLGARDGMGLVITEALKRLSGQFDYVLMDCPPMLGILMVNALAACEQLLIPVQTEFLALKGLERMLHTLQMIGRSRGGTLAYTIIPTFFDRRTRASTDALRAMRDQHGDHLWTRVIPVDTLFREASRDGIPISLHSPSARGTEAYASLVRWLQTEPVPLAKAAS</sequence>
<dbReference type="Gene3D" id="3.40.50.300">
    <property type="entry name" value="P-loop containing nucleotide triphosphate hydrolases"/>
    <property type="match status" value="1"/>
</dbReference>